<accession>A0A148KLS2</accession>
<name>A0A148KLS2_9ALTE</name>
<dbReference type="SUPFAM" id="SSF56935">
    <property type="entry name" value="Porins"/>
    <property type="match status" value="1"/>
</dbReference>
<proteinExistence type="predicted"/>
<sequence length="390" mass="43835">MIKIKKWLLVSGIVSASTLLSHQALAQEAGFSAAVDSRLTYDDNILRTADDFAQSDTSLVVAPELTLAGILGKQRFAAVYKGEYAKYADNGDVDYTDHDILVRADLDHSNRLTSRFDLRYLDKHEDFGDISNIFTNLTEFNHFTQTDINARLAYGRDDSFGQIVLGLGHSDKEYDNNDQEFRSHDRDLASLAFYYRIAPRTRVLAEVVYQDYSYNPDAGFIDLDNEYVRYQAGIEWALTNQLEGTVKVGYQDRNYKLDTLNDIDGLAYEASIDYTPNTFTTINLAAKRESLDSSLAGAGGFLRTSYSIAGKHGLTELLKLDGQVYYAKDDGVFGGTRQDKRLRTQIGLIYSALHWVDVGVNYSYEDRDSTNVLADYKSNSINLTLKVAFN</sequence>
<keyword evidence="3" id="KW-1185">Reference proteome</keyword>
<dbReference type="STRING" id="1799789.AX660_21085"/>
<evidence type="ECO:0000256" key="1">
    <source>
        <dbReference type="SAM" id="SignalP"/>
    </source>
</evidence>
<gene>
    <name evidence="2" type="ORF">AX660_21085</name>
</gene>
<dbReference type="RefSeq" id="WP_068380299.1">
    <property type="nucleotide sequence ID" value="NZ_LSNE01000011.1"/>
</dbReference>
<dbReference type="InterPro" id="IPR018759">
    <property type="entry name" value="BBP2_2"/>
</dbReference>
<keyword evidence="1" id="KW-0732">Signal</keyword>
<dbReference type="Pfam" id="PF10082">
    <property type="entry name" value="BBP2_2"/>
    <property type="match status" value="1"/>
</dbReference>
<feature type="chain" id="PRO_5007550187" evidence="1">
    <location>
        <begin position="27"/>
        <end position="390"/>
    </location>
</feature>
<feature type="signal peptide" evidence="1">
    <location>
        <begin position="1"/>
        <end position="26"/>
    </location>
</feature>
<evidence type="ECO:0000313" key="2">
    <source>
        <dbReference type="EMBL" id="KXI27230.1"/>
    </source>
</evidence>
<reference evidence="3" key="1">
    <citation type="submission" date="2016-02" db="EMBL/GenBank/DDBJ databases">
        <authorList>
            <person name="Schultz-Johansen M."/>
            <person name="Glaring M.A."/>
            <person name="Bech P.K."/>
            <person name="Stougaard P."/>
        </authorList>
    </citation>
    <scope>NUCLEOTIDE SEQUENCE [LARGE SCALE GENOMIC DNA]</scope>
    <source>
        <strain evidence="3">S66</strain>
    </source>
</reference>
<dbReference type="Proteomes" id="UP000070299">
    <property type="component" value="Unassembled WGS sequence"/>
</dbReference>
<protein>
    <submittedName>
        <fullName evidence="2">Uncharacterized protein</fullName>
    </submittedName>
</protein>
<organism evidence="2 3">
    <name type="scientific">Paraglaciecola hydrolytica</name>
    <dbReference type="NCBI Taxonomy" id="1799789"/>
    <lineage>
        <taxon>Bacteria</taxon>
        <taxon>Pseudomonadati</taxon>
        <taxon>Pseudomonadota</taxon>
        <taxon>Gammaproteobacteria</taxon>
        <taxon>Alteromonadales</taxon>
        <taxon>Alteromonadaceae</taxon>
        <taxon>Paraglaciecola</taxon>
    </lineage>
</organism>
<dbReference type="AlphaFoldDB" id="A0A148KLS2"/>
<evidence type="ECO:0000313" key="3">
    <source>
        <dbReference type="Proteomes" id="UP000070299"/>
    </source>
</evidence>
<dbReference type="EMBL" id="LSNE01000011">
    <property type="protein sequence ID" value="KXI27230.1"/>
    <property type="molecule type" value="Genomic_DNA"/>
</dbReference>
<comment type="caution">
    <text evidence="2">The sequence shown here is derived from an EMBL/GenBank/DDBJ whole genome shotgun (WGS) entry which is preliminary data.</text>
</comment>
<dbReference type="OrthoDB" id="9153755at2"/>